<dbReference type="OrthoDB" id="3352408at2759"/>
<evidence type="ECO:0000256" key="11">
    <source>
        <dbReference type="ARBA" id="ARBA00022989"/>
    </source>
</evidence>
<dbReference type="InterPro" id="IPR036412">
    <property type="entry name" value="HAD-like_sf"/>
</dbReference>
<evidence type="ECO:0000256" key="5">
    <source>
        <dbReference type="ARBA" id="ARBA00022723"/>
    </source>
</evidence>
<dbReference type="STRING" id="1257118.L8H4Z2"/>
<keyword evidence="13 15" id="KW-0472">Membrane</keyword>
<evidence type="ECO:0000313" key="18">
    <source>
        <dbReference type="Proteomes" id="UP000011083"/>
    </source>
</evidence>
<comment type="function">
    <text evidence="15">Catalyzes the hydrolysis of ATP coupled with the transport of calcium.</text>
</comment>
<dbReference type="InterPro" id="IPR001757">
    <property type="entry name" value="P_typ_ATPase"/>
</dbReference>
<dbReference type="InterPro" id="IPR006408">
    <property type="entry name" value="P-type_ATPase_IIB"/>
</dbReference>
<dbReference type="SFLD" id="SFLDS00003">
    <property type="entry name" value="Haloacid_Dehalogenase"/>
    <property type="match status" value="1"/>
</dbReference>
<dbReference type="GO" id="GO:0005524">
    <property type="term" value="F:ATP binding"/>
    <property type="evidence" value="ECO:0007669"/>
    <property type="project" value="UniProtKB-KW"/>
</dbReference>
<feature type="transmembrane region" description="Helical" evidence="15">
    <location>
        <begin position="887"/>
        <end position="910"/>
    </location>
</feature>
<keyword evidence="11 15" id="KW-1133">Transmembrane helix</keyword>
<dbReference type="GO" id="GO:0012505">
    <property type="term" value="C:endomembrane system"/>
    <property type="evidence" value="ECO:0007669"/>
    <property type="project" value="UniProtKB-SubCell"/>
</dbReference>
<dbReference type="InterPro" id="IPR023214">
    <property type="entry name" value="HAD_sf"/>
</dbReference>
<dbReference type="SFLD" id="SFLDG00002">
    <property type="entry name" value="C1.7:_P-type_atpase_like"/>
    <property type="match status" value="1"/>
</dbReference>
<evidence type="ECO:0000259" key="16">
    <source>
        <dbReference type="SMART" id="SM00831"/>
    </source>
</evidence>
<dbReference type="SFLD" id="SFLDF00027">
    <property type="entry name" value="p-type_atpase"/>
    <property type="match status" value="1"/>
</dbReference>
<dbReference type="CDD" id="cd02081">
    <property type="entry name" value="P-type_ATPase_Ca_PMCA-like"/>
    <property type="match status" value="1"/>
</dbReference>
<dbReference type="GO" id="GO:0016887">
    <property type="term" value="F:ATP hydrolysis activity"/>
    <property type="evidence" value="ECO:0007669"/>
    <property type="project" value="InterPro"/>
</dbReference>
<dbReference type="PRINTS" id="PR00119">
    <property type="entry name" value="CATATPASE"/>
</dbReference>
<keyword evidence="2 15" id="KW-0813">Transport</keyword>
<dbReference type="InterPro" id="IPR004014">
    <property type="entry name" value="ATPase_P-typ_cation-transptr_N"/>
</dbReference>
<dbReference type="EMBL" id="KB007921">
    <property type="protein sequence ID" value="ELR20302.1"/>
    <property type="molecule type" value="Genomic_DNA"/>
</dbReference>
<organism evidence="17 18">
    <name type="scientific">Acanthamoeba castellanii (strain ATCC 30010 / Neff)</name>
    <dbReference type="NCBI Taxonomy" id="1257118"/>
    <lineage>
        <taxon>Eukaryota</taxon>
        <taxon>Amoebozoa</taxon>
        <taxon>Discosea</taxon>
        <taxon>Longamoebia</taxon>
        <taxon>Centramoebida</taxon>
        <taxon>Acanthamoebidae</taxon>
        <taxon>Acanthamoeba</taxon>
    </lineage>
</organism>
<evidence type="ECO:0000256" key="4">
    <source>
        <dbReference type="ARBA" id="ARBA00022692"/>
    </source>
</evidence>
<dbReference type="OMA" id="YRMYVKG"/>
<dbReference type="Pfam" id="PF00122">
    <property type="entry name" value="E1-E2_ATPase"/>
    <property type="match status" value="1"/>
</dbReference>
<dbReference type="GO" id="GO:0046872">
    <property type="term" value="F:metal ion binding"/>
    <property type="evidence" value="ECO:0007669"/>
    <property type="project" value="UniProtKB-KW"/>
</dbReference>
<evidence type="ECO:0000256" key="2">
    <source>
        <dbReference type="ARBA" id="ARBA00022448"/>
    </source>
</evidence>
<dbReference type="PROSITE" id="PS00154">
    <property type="entry name" value="ATPASE_E1_E2"/>
    <property type="match status" value="1"/>
</dbReference>
<keyword evidence="7 15" id="KW-0106">Calcium</keyword>
<keyword evidence="9" id="KW-0460">Magnesium</keyword>
<evidence type="ECO:0000313" key="17">
    <source>
        <dbReference type="EMBL" id="ELR20302.1"/>
    </source>
</evidence>
<evidence type="ECO:0000256" key="15">
    <source>
        <dbReference type="RuleBase" id="RU361146"/>
    </source>
</evidence>
<dbReference type="GO" id="GO:0005388">
    <property type="term" value="F:P-type calcium transporter activity"/>
    <property type="evidence" value="ECO:0007669"/>
    <property type="project" value="UniProtKB-EC"/>
</dbReference>
<comment type="subcellular location">
    <subcellularLocation>
        <location evidence="1">Endomembrane system</location>
        <topology evidence="1">Multi-pass membrane protein</topology>
    </subcellularLocation>
    <subcellularLocation>
        <location evidence="15">Membrane</location>
        <topology evidence="15">Multi-pass membrane protein</topology>
    </subcellularLocation>
</comment>
<comment type="similarity">
    <text evidence="15">Belongs to the cation transport ATPase (P-type) (TC 3.A.3) family.</text>
</comment>
<feature type="transmembrane region" description="Helical" evidence="15">
    <location>
        <begin position="271"/>
        <end position="291"/>
    </location>
</feature>
<dbReference type="InterPro" id="IPR023299">
    <property type="entry name" value="ATPase_P-typ_cyto_dom_N"/>
</dbReference>
<dbReference type="GO" id="GO:0005886">
    <property type="term" value="C:plasma membrane"/>
    <property type="evidence" value="ECO:0007669"/>
    <property type="project" value="TreeGrafter"/>
</dbReference>
<dbReference type="VEuPathDB" id="AmoebaDB:ACA1_027490"/>
<dbReference type="InterPro" id="IPR018303">
    <property type="entry name" value="ATPase_P-typ_P_site"/>
</dbReference>
<feature type="domain" description="Cation-transporting P-type ATPase N-terminal" evidence="16">
    <location>
        <begin position="20"/>
        <end position="100"/>
    </location>
</feature>
<dbReference type="InterPro" id="IPR023298">
    <property type="entry name" value="ATPase_P-typ_TM_dom_sf"/>
</dbReference>
<protein>
    <recommendedName>
        <fullName evidence="15">Calcium-transporting ATPase</fullName>
        <ecNumber evidence="15">7.2.2.10</ecNumber>
    </recommendedName>
</protein>
<dbReference type="NCBIfam" id="TIGR01494">
    <property type="entry name" value="ATPase_P-type"/>
    <property type="match status" value="2"/>
</dbReference>
<dbReference type="FunFam" id="2.70.150.10:FF:000029">
    <property type="entry name" value="Calcium-transporting ATPase"/>
    <property type="match status" value="1"/>
</dbReference>
<dbReference type="Gene3D" id="3.40.50.1000">
    <property type="entry name" value="HAD superfamily/HAD-like"/>
    <property type="match status" value="1"/>
</dbReference>
<dbReference type="SUPFAM" id="SSF56784">
    <property type="entry name" value="HAD-like"/>
    <property type="match status" value="1"/>
</dbReference>
<keyword evidence="4 15" id="KW-0812">Transmembrane</keyword>
<keyword evidence="12 15" id="KW-0406">Ion transport</keyword>
<dbReference type="Gene3D" id="1.20.1110.10">
    <property type="entry name" value="Calcium-transporting ATPase, transmembrane domain"/>
    <property type="match status" value="1"/>
</dbReference>
<evidence type="ECO:0000256" key="9">
    <source>
        <dbReference type="ARBA" id="ARBA00022842"/>
    </source>
</evidence>
<dbReference type="Pfam" id="PF00690">
    <property type="entry name" value="Cation_ATPase_N"/>
    <property type="match status" value="1"/>
</dbReference>
<dbReference type="SUPFAM" id="SSF81665">
    <property type="entry name" value="Calcium ATPase, transmembrane domain M"/>
    <property type="match status" value="1"/>
</dbReference>
<evidence type="ECO:0000256" key="3">
    <source>
        <dbReference type="ARBA" id="ARBA00022568"/>
    </source>
</evidence>
<evidence type="ECO:0000256" key="14">
    <source>
        <dbReference type="ARBA" id="ARBA00048694"/>
    </source>
</evidence>
<dbReference type="InterPro" id="IPR044492">
    <property type="entry name" value="P_typ_ATPase_HD_dom"/>
</dbReference>
<dbReference type="InterPro" id="IPR059000">
    <property type="entry name" value="ATPase_P-type_domA"/>
</dbReference>
<feature type="transmembrane region" description="Helical" evidence="15">
    <location>
        <begin position="789"/>
        <end position="807"/>
    </location>
</feature>
<feature type="transmembrane region" description="Helical" evidence="15">
    <location>
        <begin position="712"/>
        <end position="732"/>
    </location>
</feature>
<comment type="catalytic activity">
    <reaction evidence="14 15">
        <text>Ca(2+)(in) + ATP + H2O = Ca(2+)(out) + ADP + phosphate + H(+)</text>
        <dbReference type="Rhea" id="RHEA:18105"/>
        <dbReference type="ChEBI" id="CHEBI:15377"/>
        <dbReference type="ChEBI" id="CHEBI:15378"/>
        <dbReference type="ChEBI" id="CHEBI:29108"/>
        <dbReference type="ChEBI" id="CHEBI:30616"/>
        <dbReference type="ChEBI" id="CHEBI:43474"/>
        <dbReference type="ChEBI" id="CHEBI:456216"/>
        <dbReference type="EC" id="7.2.2.10"/>
    </reaction>
</comment>
<dbReference type="FunFam" id="1.20.1110.10:FF:000036">
    <property type="entry name" value="Calcium-transporting ATPase"/>
    <property type="match status" value="1"/>
</dbReference>
<dbReference type="NCBIfam" id="TIGR01517">
    <property type="entry name" value="ATPase-IIB_Ca"/>
    <property type="match status" value="1"/>
</dbReference>
<dbReference type="SUPFAM" id="SSF81653">
    <property type="entry name" value="Calcium ATPase, transduction domain A"/>
    <property type="match status" value="1"/>
</dbReference>
<dbReference type="PRINTS" id="PR00121">
    <property type="entry name" value="NAKATPASE"/>
</dbReference>
<keyword evidence="5" id="KW-0479">Metal-binding</keyword>
<dbReference type="SMART" id="SM00831">
    <property type="entry name" value="Cation_ATPase_N"/>
    <property type="match status" value="1"/>
</dbReference>
<evidence type="ECO:0000256" key="12">
    <source>
        <dbReference type="ARBA" id="ARBA00023065"/>
    </source>
</evidence>
<gene>
    <name evidence="17" type="ORF">ACA1_027490</name>
</gene>
<feature type="transmembrane region" description="Helical" evidence="15">
    <location>
        <begin position="311"/>
        <end position="327"/>
    </location>
</feature>
<evidence type="ECO:0000256" key="13">
    <source>
        <dbReference type="ARBA" id="ARBA00023136"/>
    </source>
</evidence>
<dbReference type="RefSeq" id="XP_004342496.1">
    <property type="nucleotide sequence ID" value="XM_004342447.1"/>
</dbReference>
<evidence type="ECO:0000256" key="1">
    <source>
        <dbReference type="ARBA" id="ARBA00004127"/>
    </source>
</evidence>
<evidence type="ECO:0000256" key="6">
    <source>
        <dbReference type="ARBA" id="ARBA00022741"/>
    </source>
</evidence>
<keyword evidence="10" id="KW-1278">Translocase</keyword>
<evidence type="ECO:0000256" key="7">
    <source>
        <dbReference type="ARBA" id="ARBA00022837"/>
    </source>
</evidence>
<keyword evidence="6 15" id="KW-0547">Nucleotide-binding</keyword>
<dbReference type="GeneID" id="14921155"/>
<dbReference type="Gene3D" id="2.70.150.10">
    <property type="entry name" value="Calcium-transporting ATPase, cytoplasmic transduction domain A"/>
    <property type="match status" value="1"/>
</dbReference>
<reference evidence="17 18" key="1">
    <citation type="journal article" date="2013" name="Genome Biol.">
        <title>Genome of Acanthamoeba castellanii highlights extensive lateral gene transfer and early evolution of tyrosine kinase signaling.</title>
        <authorList>
            <person name="Clarke M."/>
            <person name="Lohan A.J."/>
            <person name="Liu B."/>
            <person name="Lagkouvardos I."/>
            <person name="Roy S."/>
            <person name="Zafar N."/>
            <person name="Bertelli C."/>
            <person name="Schilde C."/>
            <person name="Kianianmomeni A."/>
            <person name="Burglin T.R."/>
            <person name="Frech C."/>
            <person name="Turcotte B."/>
            <person name="Kopec K.O."/>
            <person name="Synnott J.M."/>
            <person name="Choo C."/>
            <person name="Paponov I."/>
            <person name="Finkler A."/>
            <person name="Soon Heng Tan C."/>
            <person name="Hutchins A.P."/>
            <person name="Weinmeier T."/>
            <person name="Rattei T."/>
            <person name="Chu J.S."/>
            <person name="Gimenez G."/>
            <person name="Irimia M."/>
            <person name="Rigden D.J."/>
            <person name="Fitzpatrick D.A."/>
            <person name="Lorenzo-Morales J."/>
            <person name="Bateman A."/>
            <person name="Chiu C.H."/>
            <person name="Tang P."/>
            <person name="Hegemann P."/>
            <person name="Fromm H."/>
            <person name="Raoult D."/>
            <person name="Greub G."/>
            <person name="Miranda-Saavedra D."/>
            <person name="Chen N."/>
            <person name="Nash P."/>
            <person name="Ginger M.L."/>
            <person name="Horn M."/>
            <person name="Schaap P."/>
            <person name="Caler L."/>
            <person name="Loftus B."/>
        </authorList>
    </citation>
    <scope>NUCLEOTIDE SEQUENCE [LARGE SCALE GENOMIC DNA]</scope>
    <source>
        <strain evidence="17 18">Neff</strain>
    </source>
</reference>
<dbReference type="AlphaFoldDB" id="L8H4Z2"/>
<sequence length="949" mass="104304">MRQPGFFSFKWQELQELFDDWGNFEALSKLGGVPAIVKGLHVDIKKGIIDDPRDRAEAFGPNTYPERKHTGFFMLMWEALQDVTLIILCVAAVISLVLGVAFPNEEEGETRATGWIEGASILAAVFLVSSVTAGNDFLKDRQFRALEKEKDNDTVLVVRDGKIVQLKVFDIVVGDIIVLERGSRIPADGLWVSGKELQVDQSNLNGESKTVARNAQHPFLLSGCTIADGEAHMIVCAVGVNCQWGLILTALEPEDDETPLQQDLGDLATKIGWLGLICAIAIFICLTVWWVVKRFIQGDPDDFQWTMLEDFIGYFIVAVTILVVAVPEDNNLVRHLKACETMGGVTNICTDKTGTLTENRMAVVRGWIGGNEFEGVPKVSNDALRHLLTHGISINSKAVVRPAPHGSGFEYLGNKTECALLVLVHKLDEDFNQIREQYPLAYQAPFSSERKRMTSVVGGDGAYRVYTKGASEIILERCTSVVTDSGDIIDIEDDMRQELVQALETFSDEALRTLVLAYRDLPSDWSPDSMTVGDKEENENALEQELTLIAIVGIEDPLRPAVKDAVRSCQNAGVTVRMVTGDLLNTAKSIARQCNILTKDGTAMEGKVFRNLSDQEAYAVLPKLQVLARSSPQDKKLLVKRLKAMGEVVAVTGDGTNDAPALRMAHVGLSMGIEGTGVAKQASDIIILDDNFASIVKSVMWGRNVRENIQKFLQFQLTVNLVALVVAFVAAVTDQGTPLKAIQLLWVNLIMDTMAALALGTEAPTPALLDRPPAGRNYPLISATMWRNIIGQGAYQLVVLFGILYLGEHILEHDDETVRNTFLFNSFVFCQVFNEVNARKVGKYEWNVFSGLHTNWIFIAIIAITAVVQALIIEFGGDVFKTEPLSLVNWGYSIAIGAGSLIVGAILRLIPIPDMWCCAIKDRSMLVEDEVEEDEDNAKATSSLLRSAS</sequence>
<feature type="transmembrane region" description="Helical" evidence="15">
    <location>
        <begin position="114"/>
        <end position="138"/>
    </location>
</feature>
<dbReference type="Pfam" id="PF00689">
    <property type="entry name" value="Cation_ATPase_C"/>
    <property type="match status" value="1"/>
</dbReference>
<keyword evidence="8 15" id="KW-0067">ATP-binding</keyword>
<dbReference type="Pfam" id="PF13246">
    <property type="entry name" value="Cation_ATPase"/>
    <property type="match status" value="1"/>
</dbReference>
<name>L8H4Z2_ACACF</name>
<feature type="transmembrane region" description="Helical" evidence="15">
    <location>
        <begin position="83"/>
        <end position="102"/>
    </location>
</feature>
<evidence type="ECO:0000256" key="8">
    <source>
        <dbReference type="ARBA" id="ARBA00022840"/>
    </source>
</evidence>
<dbReference type="PANTHER" id="PTHR24093:SF369">
    <property type="entry name" value="CALCIUM-TRANSPORTING ATPASE"/>
    <property type="match status" value="1"/>
</dbReference>
<accession>L8H4Z2</accession>
<dbReference type="KEGG" id="acan:ACA1_027490"/>
<keyword evidence="3 15" id="KW-0109">Calcium transport</keyword>
<proteinExistence type="inferred from homology"/>
<dbReference type="EC" id="7.2.2.10" evidence="15"/>
<dbReference type="SUPFAM" id="SSF81660">
    <property type="entry name" value="Metal cation-transporting ATPase, ATP-binding domain N"/>
    <property type="match status" value="1"/>
</dbReference>
<dbReference type="Proteomes" id="UP000011083">
    <property type="component" value="Unassembled WGS sequence"/>
</dbReference>
<keyword evidence="18" id="KW-1185">Reference proteome</keyword>
<dbReference type="FunFam" id="1.20.1110.10:FF:000039">
    <property type="entry name" value="Calcium-transporting ATPase"/>
    <property type="match status" value="1"/>
</dbReference>
<dbReference type="PANTHER" id="PTHR24093">
    <property type="entry name" value="CATION TRANSPORTING ATPASE"/>
    <property type="match status" value="1"/>
</dbReference>
<dbReference type="Gene3D" id="3.40.1110.10">
    <property type="entry name" value="Calcium-transporting ATPase, cytoplasmic domain N"/>
    <property type="match status" value="1"/>
</dbReference>
<dbReference type="InterPro" id="IPR006068">
    <property type="entry name" value="ATPase_P-typ_cation-transptr_C"/>
</dbReference>
<dbReference type="InterPro" id="IPR008250">
    <property type="entry name" value="ATPase_P-typ_transduc_dom_A_sf"/>
</dbReference>
<feature type="transmembrane region" description="Helical" evidence="15">
    <location>
        <begin position="856"/>
        <end position="875"/>
    </location>
</feature>
<dbReference type="FunFam" id="3.40.50.1000:FF:000018">
    <property type="entry name" value="Calcium-transporting ATPase"/>
    <property type="match status" value="1"/>
</dbReference>
<evidence type="ECO:0000256" key="10">
    <source>
        <dbReference type="ARBA" id="ARBA00022967"/>
    </source>
</evidence>
<comment type="caution">
    <text evidence="15">Lacks conserved residue(s) required for the propagation of feature annotation.</text>
</comment>